<feature type="region of interest" description="Disordered" evidence="1">
    <location>
        <begin position="57"/>
        <end position="77"/>
    </location>
</feature>
<dbReference type="EMBL" id="JAROKS010000016">
    <property type="protein sequence ID" value="KAK1795461.1"/>
    <property type="molecule type" value="Genomic_DNA"/>
</dbReference>
<organism evidence="2 3">
    <name type="scientific">Electrophorus voltai</name>
    <dbReference type="NCBI Taxonomy" id="2609070"/>
    <lineage>
        <taxon>Eukaryota</taxon>
        <taxon>Metazoa</taxon>
        <taxon>Chordata</taxon>
        <taxon>Craniata</taxon>
        <taxon>Vertebrata</taxon>
        <taxon>Euteleostomi</taxon>
        <taxon>Actinopterygii</taxon>
        <taxon>Neopterygii</taxon>
        <taxon>Teleostei</taxon>
        <taxon>Ostariophysi</taxon>
        <taxon>Gymnotiformes</taxon>
        <taxon>Gymnotoidei</taxon>
        <taxon>Gymnotidae</taxon>
        <taxon>Electrophorus</taxon>
    </lineage>
</organism>
<evidence type="ECO:0000256" key="1">
    <source>
        <dbReference type="SAM" id="MobiDB-lite"/>
    </source>
</evidence>
<dbReference type="AlphaFoldDB" id="A0AAD8ZCJ9"/>
<accession>A0AAD8ZCJ9</accession>
<gene>
    <name evidence="2" type="ORF">P4O66_010640</name>
</gene>
<name>A0AAD8ZCJ9_9TELE</name>
<dbReference type="Proteomes" id="UP001239994">
    <property type="component" value="Unassembled WGS sequence"/>
</dbReference>
<reference evidence="2" key="1">
    <citation type="submission" date="2023-03" db="EMBL/GenBank/DDBJ databases">
        <title>Electrophorus voltai genome.</title>
        <authorList>
            <person name="Bian C."/>
        </authorList>
    </citation>
    <scope>NUCLEOTIDE SEQUENCE</scope>
    <source>
        <strain evidence="2">CB-2022</strain>
        <tissue evidence="2">Muscle</tissue>
    </source>
</reference>
<proteinExistence type="predicted"/>
<sequence>MASQFSLVETSKAPMADRNLRLLSDVLSMGNPSSDHVSVLWSRTGGCSGQAYHLSTPPARTRLNTPQHAPRRTPSSRHALKQELQAQADILTVPRAFAVSGHPRQGDELEKAHVSIVASAVKEKEKTKTTFGDLPRDTFATLADPDGVHRPRGVLVS</sequence>
<evidence type="ECO:0000313" key="3">
    <source>
        <dbReference type="Proteomes" id="UP001239994"/>
    </source>
</evidence>
<comment type="caution">
    <text evidence="2">The sequence shown here is derived from an EMBL/GenBank/DDBJ whole genome shotgun (WGS) entry which is preliminary data.</text>
</comment>
<keyword evidence="3" id="KW-1185">Reference proteome</keyword>
<protein>
    <submittedName>
        <fullName evidence="2">Uncharacterized protein</fullName>
    </submittedName>
</protein>
<evidence type="ECO:0000313" key="2">
    <source>
        <dbReference type="EMBL" id="KAK1795461.1"/>
    </source>
</evidence>